<feature type="region of interest" description="Disordered" evidence="6">
    <location>
        <begin position="505"/>
        <end position="544"/>
    </location>
</feature>
<dbReference type="InterPro" id="IPR010817">
    <property type="entry name" value="HemY_N"/>
</dbReference>
<keyword evidence="5" id="KW-0802">TPR repeat</keyword>
<dbReference type="SUPFAM" id="SSF48452">
    <property type="entry name" value="TPR-like"/>
    <property type="match status" value="1"/>
</dbReference>
<dbReference type="PIRSF" id="PIRSF031802">
    <property type="entry name" value="UCP031802"/>
    <property type="match status" value="1"/>
</dbReference>
<feature type="repeat" description="TPR" evidence="5">
    <location>
        <begin position="329"/>
        <end position="362"/>
    </location>
</feature>
<evidence type="ECO:0000256" key="1">
    <source>
        <dbReference type="ARBA" id="ARBA00004370"/>
    </source>
</evidence>
<evidence type="ECO:0000256" key="6">
    <source>
        <dbReference type="SAM" id="MobiDB-lite"/>
    </source>
</evidence>
<reference evidence="10" key="1">
    <citation type="submission" date="2016-10" db="EMBL/GenBank/DDBJ databases">
        <authorList>
            <person name="Varghese N."/>
            <person name="Submissions S."/>
        </authorList>
    </citation>
    <scope>NUCLEOTIDE SEQUENCE [LARGE SCALE GENOMIC DNA]</scope>
    <source>
        <strain evidence="10">DSM 21857</strain>
    </source>
</reference>
<feature type="region of interest" description="Disordered" evidence="6">
    <location>
        <begin position="438"/>
        <end position="460"/>
    </location>
</feature>
<dbReference type="RefSeq" id="WP_091518629.1">
    <property type="nucleotide sequence ID" value="NZ_FORF01000003.1"/>
</dbReference>
<protein>
    <submittedName>
        <fullName evidence="9">HemY protein</fullName>
    </submittedName>
</protein>
<dbReference type="Gene3D" id="1.25.40.10">
    <property type="entry name" value="Tetratricopeptide repeat domain"/>
    <property type="match status" value="1"/>
</dbReference>
<feature type="domain" description="HemY N-terminal" evidence="8">
    <location>
        <begin position="26"/>
        <end position="133"/>
    </location>
</feature>
<sequence>MLRILFFLLLVFAAAIGFGWLANHPGDLVLTFGGYRYQVTVMVAAVIIAAIVVGVMASWWLLRSIWTSPYAISRYFRVRRRDRGYQALSTGMIAAGAGDATLARRKKKEALKLLSADQEPLLHLLDAQASLLEGDHAAARAKFESMVDDPETRLLGLRGLYLEAHRLGDRAAARHYAARAAEAAPQLGWASDATLEARTQAGEWDDALRLVDTQKSTHQIAKDVANRRKAVLLTAKALEMLDADPAAARTAALEANKLVPDLVPAATTAAKAAFRLDDTRKGAKVLEAIWKLQPHPEVADAYVHARAGDSTHDRLTRARKLQGLKPNNAESALAVARAALDAGEYDLARREAETAIRLDPREGAYLVLADIEEAQTGDQGLIRQWLGMALRAPRDPAWVADGYVSERWAPVSPVSGKLDAFEWKAPSERLGQIVETLPDAPPAPATPLPPVAKPAPRAPEPTPAVIDIIEPEAPAPRPVAPAATPAPASVVPPVAAAMAAAPLADFAASDPEDEPAPVPTRLPDDPGVEEAEPDEAAPSRFRLF</sequence>
<feature type="compositionally biased region" description="Pro residues" evidence="6">
    <location>
        <begin position="439"/>
        <end position="460"/>
    </location>
</feature>
<evidence type="ECO:0000256" key="3">
    <source>
        <dbReference type="ARBA" id="ARBA00022989"/>
    </source>
</evidence>
<evidence type="ECO:0000313" key="10">
    <source>
        <dbReference type="Proteomes" id="UP000242763"/>
    </source>
</evidence>
<proteinExistence type="predicted"/>
<keyword evidence="3 7" id="KW-1133">Transmembrane helix</keyword>
<keyword evidence="4 7" id="KW-0472">Membrane</keyword>
<evidence type="ECO:0000256" key="2">
    <source>
        <dbReference type="ARBA" id="ARBA00022692"/>
    </source>
</evidence>
<keyword evidence="2 7" id="KW-0812">Transmembrane</keyword>
<evidence type="ECO:0000259" key="8">
    <source>
        <dbReference type="Pfam" id="PF07219"/>
    </source>
</evidence>
<dbReference type="InterPro" id="IPR019734">
    <property type="entry name" value="TPR_rpt"/>
</dbReference>
<dbReference type="Proteomes" id="UP000242763">
    <property type="component" value="Unassembled WGS sequence"/>
</dbReference>
<comment type="subcellular location">
    <subcellularLocation>
        <location evidence="1">Membrane</location>
    </subcellularLocation>
</comment>
<dbReference type="InterPro" id="IPR016982">
    <property type="entry name" value="Mms48"/>
</dbReference>
<feature type="transmembrane region" description="Helical" evidence="7">
    <location>
        <begin position="37"/>
        <end position="62"/>
    </location>
</feature>
<dbReference type="Pfam" id="PF07219">
    <property type="entry name" value="HemY_N"/>
    <property type="match status" value="1"/>
</dbReference>
<dbReference type="GO" id="GO:0016020">
    <property type="term" value="C:membrane"/>
    <property type="evidence" value="ECO:0007669"/>
    <property type="project" value="UniProtKB-SubCell"/>
</dbReference>
<evidence type="ECO:0000256" key="7">
    <source>
        <dbReference type="SAM" id="Phobius"/>
    </source>
</evidence>
<evidence type="ECO:0000256" key="5">
    <source>
        <dbReference type="PROSITE-ProRule" id="PRU00339"/>
    </source>
</evidence>
<evidence type="ECO:0000313" key="9">
    <source>
        <dbReference type="EMBL" id="SFI52228.1"/>
    </source>
</evidence>
<dbReference type="PROSITE" id="PS50005">
    <property type="entry name" value="TPR"/>
    <property type="match status" value="1"/>
</dbReference>
<gene>
    <name evidence="9" type="ORF">SAMN03080618_00682</name>
</gene>
<organism evidence="9 10">
    <name type="scientific">Aquamicrobium aerolatum DSM 21857</name>
    <dbReference type="NCBI Taxonomy" id="1121003"/>
    <lineage>
        <taxon>Bacteria</taxon>
        <taxon>Pseudomonadati</taxon>
        <taxon>Pseudomonadota</taxon>
        <taxon>Alphaproteobacteria</taxon>
        <taxon>Hyphomicrobiales</taxon>
        <taxon>Phyllobacteriaceae</taxon>
        <taxon>Aerobium</taxon>
    </lineage>
</organism>
<dbReference type="OrthoDB" id="9798343at2"/>
<accession>A0A1I3IWH9</accession>
<keyword evidence="10" id="KW-1185">Reference proteome</keyword>
<dbReference type="AlphaFoldDB" id="A0A1I3IWH9"/>
<feature type="transmembrane region" description="Helical" evidence="7">
    <location>
        <begin position="83"/>
        <end position="103"/>
    </location>
</feature>
<evidence type="ECO:0000256" key="4">
    <source>
        <dbReference type="ARBA" id="ARBA00023136"/>
    </source>
</evidence>
<feature type="compositionally biased region" description="Acidic residues" evidence="6">
    <location>
        <begin position="526"/>
        <end position="535"/>
    </location>
</feature>
<dbReference type="EMBL" id="FORF01000003">
    <property type="protein sequence ID" value="SFI52228.1"/>
    <property type="molecule type" value="Genomic_DNA"/>
</dbReference>
<dbReference type="InterPro" id="IPR011990">
    <property type="entry name" value="TPR-like_helical_dom_sf"/>
</dbReference>
<dbReference type="STRING" id="1121003.SAMN03080618_00682"/>
<name>A0A1I3IWH9_9HYPH</name>